<evidence type="ECO:0000313" key="2">
    <source>
        <dbReference type="Proteomes" id="UP000035425"/>
    </source>
</evidence>
<proteinExistence type="predicted"/>
<protein>
    <submittedName>
        <fullName evidence="1">Uncharacterized protein</fullName>
    </submittedName>
</protein>
<dbReference type="Proteomes" id="UP000035425">
    <property type="component" value="Unassembled WGS sequence"/>
</dbReference>
<organism evidence="1 2">
    <name type="scientific">Protofrankia coriariae</name>
    <dbReference type="NCBI Taxonomy" id="1562887"/>
    <lineage>
        <taxon>Bacteria</taxon>
        <taxon>Bacillati</taxon>
        <taxon>Actinomycetota</taxon>
        <taxon>Actinomycetes</taxon>
        <taxon>Frankiales</taxon>
        <taxon>Frankiaceae</taxon>
        <taxon>Protofrankia</taxon>
    </lineage>
</organism>
<sequence length="317" mass="34523">MVISAFEELHRLGHLGQDCLHLVTRLVEEEARRFPEIRRDSARDLDDLVEEFLVDRIRPVTASLLAQATDDASVGRLLRKSIRNWMIDSVRKTSRGALRRRLVEVLSGDHAFEKVPASEPGAGRWRPTGAPLPPWTGPIDDLVRAAREVPNVRIPKWSSTTRRPPIADRASIIAVAQAAFTAASGSLEEAQLVDVFAARFPVVLDPDIVYLPDGAENRADADEPTPEDLVVAADEELSAAATAAGIVGMLSPVERRIVPYLASPADIRVLLACGPAQARQHADRVAEKLRQLVGEGEDREAVAKEVIRLCGTTTALG</sequence>
<reference evidence="1 2" key="1">
    <citation type="submission" date="2014-12" db="EMBL/GenBank/DDBJ databases">
        <title>Frankia sp. BMG5.1 draft genome.</title>
        <authorList>
            <person name="Gtari M."/>
            <person name="Ghodhbane-Gtari F."/>
            <person name="Nouioui I."/>
            <person name="Ktari A."/>
            <person name="Hezbri K."/>
            <person name="Mimouni W."/>
            <person name="Sbissi I."/>
            <person name="Ayari A."/>
            <person name="Yamanaka T."/>
            <person name="Normand P."/>
            <person name="Tisa L.S."/>
            <person name="Boudabous A."/>
        </authorList>
    </citation>
    <scope>NUCLEOTIDE SEQUENCE [LARGE SCALE GENOMIC DNA]</scope>
    <source>
        <strain evidence="1 2">BMG5.1</strain>
    </source>
</reference>
<gene>
    <name evidence="1" type="ORF">FrCorBMG51_23250</name>
</gene>
<name>A0ABR5EYW7_9ACTN</name>
<keyword evidence="2" id="KW-1185">Reference proteome</keyword>
<accession>A0ABR5EYW7</accession>
<dbReference type="EMBL" id="JWIO01000067">
    <property type="protein sequence ID" value="KLL09669.1"/>
    <property type="molecule type" value="Genomic_DNA"/>
</dbReference>
<dbReference type="RefSeq" id="WP_047225137.1">
    <property type="nucleotide sequence ID" value="NZ_JWIO01000067.1"/>
</dbReference>
<comment type="caution">
    <text evidence="1">The sequence shown here is derived from an EMBL/GenBank/DDBJ whole genome shotgun (WGS) entry which is preliminary data.</text>
</comment>
<evidence type="ECO:0000313" key="1">
    <source>
        <dbReference type="EMBL" id="KLL09669.1"/>
    </source>
</evidence>